<dbReference type="PROSITE" id="PS50088">
    <property type="entry name" value="ANK_REPEAT"/>
    <property type="match status" value="3"/>
</dbReference>
<dbReference type="InterPro" id="IPR036770">
    <property type="entry name" value="Ankyrin_rpt-contain_sf"/>
</dbReference>
<sequence length="232" mass="24077">MRSLYALATLYLSLAVLQGISIVAASHSLHEAARKGDISSINELLASSDVREKINDLDPYGWTPLFWAVDGGKVDAVRALLNHGADVTKGRDGWSALMWACGGIQSEEIVQVFLEEFSADPNAVSADGKSALMVACSSGNIPVVTRLLQHGASVDLAANDGSTALTLAASEGLVQVAKLLLEAGASCEGDGEGTLWRPPLASAVVGGHGELAKLLLSKGARPETRSGEDKAT</sequence>
<organism evidence="5 6">
    <name type="scientific">Cymbomonas tetramitiformis</name>
    <dbReference type="NCBI Taxonomy" id="36881"/>
    <lineage>
        <taxon>Eukaryota</taxon>
        <taxon>Viridiplantae</taxon>
        <taxon>Chlorophyta</taxon>
        <taxon>Pyramimonadophyceae</taxon>
        <taxon>Pyramimonadales</taxon>
        <taxon>Pyramimonadaceae</taxon>
        <taxon>Cymbomonas</taxon>
    </lineage>
</organism>
<evidence type="ECO:0000256" key="2">
    <source>
        <dbReference type="ARBA" id="ARBA00023043"/>
    </source>
</evidence>
<dbReference type="SUPFAM" id="SSF48403">
    <property type="entry name" value="Ankyrin repeat"/>
    <property type="match status" value="1"/>
</dbReference>
<accession>A0AAE0FQJ7</accession>
<feature type="repeat" description="ANK" evidence="3">
    <location>
        <begin position="127"/>
        <end position="159"/>
    </location>
</feature>
<feature type="chain" id="PRO_5042066498" evidence="4">
    <location>
        <begin position="26"/>
        <end position="232"/>
    </location>
</feature>
<keyword evidence="6" id="KW-1185">Reference proteome</keyword>
<keyword evidence="4" id="KW-0732">Signal</keyword>
<gene>
    <name evidence="5" type="ORF">CYMTET_27385</name>
</gene>
<dbReference type="EMBL" id="LGRX02015008">
    <property type="protein sequence ID" value="KAK3263835.1"/>
    <property type="molecule type" value="Genomic_DNA"/>
</dbReference>
<dbReference type="PANTHER" id="PTHR24126:SF14">
    <property type="entry name" value="ANK_REP_REGION DOMAIN-CONTAINING PROTEIN"/>
    <property type="match status" value="1"/>
</dbReference>
<reference evidence="5 6" key="1">
    <citation type="journal article" date="2015" name="Genome Biol. Evol.">
        <title>Comparative Genomics of a Bacterivorous Green Alga Reveals Evolutionary Causalities and Consequences of Phago-Mixotrophic Mode of Nutrition.</title>
        <authorList>
            <person name="Burns J.A."/>
            <person name="Paasch A."/>
            <person name="Narechania A."/>
            <person name="Kim E."/>
        </authorList>
    </citation>
    <scope>NUCLEOTIDE SEQUENCE [LARGE SCALE GENOMIC DNA]</scope>
    <source>
        <strain evidence="5 6">PLY_AMNH</strain>
    </source>
</reference>
<dbReference type="InterPro" id="IPR002110">
    <property type="entry name" value="Ankyrin_rpt"/>
</dbReference>
<keyword evidence="1" id="KW-0677">Repeat</keyword>
<dbReference type="Pfam" id="PF13637">
    <property type="entry name" value="Ank_4"/>
    <property type="match status" value="1"/>
</dbReference>
<protein>
    <submittedName>
        <fullName evidence="5">Uncharacterized protein</fullName>
    </submittedName>
</protein>
<name>A0AAE0FQJ7_9CHLO</name>
<dbReference type="Gene3D" id="1.25.40.20">
    <property type="entry name" value="Ankyrin repeat-containing domain"/>
    <property type="match status" value="2"/>
</dbReference>
<dbReference type="SMART" id="SM00248">
    <property type="entry name" value="ANK"/>
    <property type="match status" value="6"/>
</dbReference>
<proteinExistence type="predicted"/>
<evidence type="ECO:0000313" key="5">
    <source>
        <dbReference type="EMBL" id="KAK3263835.1"/>
    </source>
</evidence>
<evidence type="ECO:0000256" key="1">
    <source>
        <dbReference type="ARBA" id="ARBA00022737"/>
    </source>
</evidence>
<evidence type="ECO:0000256" key="4">
    <source>
        <dbReference type="SAM" id="SignalP"/>
    </source>
</evidence>
<keyword evidence="2 3" id="KW-0040">ANK repeat</keyword>
<dbReference type="Pfam" id="PF12796">
    <property type="entry name" value="Ank_2"/>
    <property type="match status" value="1"/>
</dbReference>
<feature type="non-terminal residue" evidence="5">
    <location>
        <position position="232"/>
    </location>
</feature>
<feature type="signal peptide" evidence="4">
    <location>
        <begin position="1"/>
        <end position="25"/>
    </location>
</feature>
<dbReference type="PANTHER" id="PTHR24126">
    <property type="entry name" value="ANKYRIN REPEAT, PH AND SEC7 DOMAIN CONTAINING PROTEIN SECG-RELATED"/>
    <property type="match status" value="1"/>
</dbReference>
<evidence type="ECO:0000256" key="3">
    <source>
        <dbReference type="PROSITE-ProRule" id="PRU00023"/>
    </source>
</evidence>
<evidence type="ECO:0000313" key="6">
    <source>
        <dbReference type="Proteomes" id="UP001190700"/>
    </source>
</evidence>
<dbReference type="AlphaFoldDB" id="A0AAE0FQJ7"/>
<comment type="caution">
    <text evidence="5">The sequence shown here is derived from an EMBL/GenBank/DDBJ whole genome shotgun (WGS) entry which is preliminary data.</text>
</comment>
<dbReference type="PROSITE" id="PS50297">
    <property type="entry name" value="ANK_REP_REGION"/>
    <property type="match status" value="3"/>
</dbReference>
<feature type="repeat" description="ANK" evidence="3">
    <location>
        <begin position="60"/>
        <end position="92"/>
    </location>
</feature>
<feature type="repeat" description="ANK" evidence="3">
    <location>
        <begin position="160"/>
        <end position="192"/>
    </location>
</feature>
<dbReference type="Proteomes" id="UP001190700">
    <property type="component" value="Unassembled WGS sequence"/>
</dbReference>